<dbReference type="GO" id="GO:0005886">
    <property type="term" value="C:plasma membrane"/>
    <property type="evidence" value="ECO:0007669"/>
    <property type="project" value="UniProtKB-SubCell"/>
</dbReference>
<comment type="subcellular location">
    <subcellularLocation>
        <location evidence="2">Cell inner membrane</location>
        <topology evidence="2">Multi-pass membrane protein</topology>
    </subcellularLocation>
</comment>
<comment type="function">
    <text evidence="1">Mediates magnesium influx to the cytosol.</text>
</comment>
<evidence type="ECO:0000256" key="17">
    <source>
        <dbReference type="ARBA" id="ARBA00047295"/>
    </source>
</evidence>
<dbReference type="InterPro" id="IPR006415">
    <property type="entry name" value="P-type_ATPase_IIIB"/>
</dbReference>
<dbReference type="SUPFAM" id="SSF81653">
    <property type="entry name" value="Calcium ATPase, transduction domain A"/>
    <property type="match status" value="1"/>
</dbReference>
<evidence type="ECO:0000256" key="13">
    <source>
        <dbReference type="ARBA" id="ARBA00022967"/>
    </source>
</evidence>
<gene>
    <name evidence="20" type="primary">mgtA</name>
    <name evidence="20" type="ORF">HP555_07110</name>
</gene>
<evidence type="ECO:0000256" key="11">
    <source>
        <dbReference type="ARBA" id="ARBA00022840"/>
    </source>
</evidence>
<dbReference type="SMART" id="SM00831">
    <property type="entry name" value="Cation_ATPase_N"/>
    <property type="match status" value="1"/>
</dbReference>
<dbReference type="EMBL" id="CP054140">
    <property type="protein sequence ID" value="QQG65650.1"/>
    <property type="molecule type" value="Genomic_DNA"/>
</dbReference>
<dbReference type="InterPro" id="IPR004014">
    <property type="entry name" value="ATPase_P-typ_cation-transptr_N"/>
</dbReference>
<evidence type="ECO:0000259" key="19">
    <source>
        <dbReference type="SMART" id="SM00831"/>
    </source>
</evidence>
<evidence type="ECO:0000256" key="5">
    <source>
        <dbReference type="ARBA" id="ARBA00013555"/>
    </source>
</evidence>
<feature type="transmembrane region" description="Helical" evidence="18">
    <location>
        <begin position="817"/>
        <end position="835"/>
    </location>
</feature>
<feature type="domain" description="Cation-transporting P-type ATPase N-terminal" evidence="19">
    <location>
        <begin position="9"/>
        <end position="83"/>
    </location>
</feature>
<dbReference type="InterPro" id="IPR059000">
    <property type="entry name" value="ATPase_P-type_domA"/>
</dbReference>
<keyword evidence="14 18" id="KW-1133">Transmembrane helix</keyword>
<dbReference type="Gene3D" id="3.40.50.1000">
    <property type="entry name" value="HAD superfamily/HAD-like"/>
    <property type="match status" value="1"/>
</dbReference>
<evidence type="ECO:0000256" key="6">
    <source>
        <dbReference type="ARBA" id="ARBA00022475"/>
    </source>
</evidence>
<accession>A0A7T5VD04</accession>
<dbReference type="InterPro" id="IPR036412">
    <property type="entry name" value="HAD-like_sf"/>
</dbReference>
<dbReference type="RefSeq" id="WP_199260975.1">
    <property type="nucleotide sequence ID" value="NZ_CP054140.1"/>
</dbReference>
<dbReference type="PANTHER" id="PTHR42861">
    <property type="entry name" value="CALCIUM-TRANSPORTING ATPASE"/>
    <property type="match status" value="1"/>
</dbReference>
<evidence type="ECO:0000256" key="14">
    <source>
        <dbReference type="ARBA" id="ARBA00022989"/>
    </source>
</evidence>
<keyword evidence="21" id="KW-1185">Reference proteome</keyword>
<protein>
    <recommendedName>
        <fullName evidence="5">Magnesium-transporting ATPase, P-type 1</fullName>
        <ecNumber evidence="4">7.2.2.14</ecNumber>
    </recommendedName>
    <alternativeName>
        <fullName evidence="16">Mg(2+) transport ATPase, P-type 1</fullName>
    </alternativeName>
</protein>
<dbReference type="InterPro" id="IPR044492">
    <property type="entry name" value="P_typ_ATPase_HD_dom"/>
</dbReference>
<dbReference type="InterPro" id="IPR023299">
    <property type="entry name" value="ATPase_P-typ_cyto_dom_N"/>
</dbReference>
<keyword evidence="11" id="KW-0067">ATP-binding</keyword>
<evidence type="ECO:0000256" key="3">
    <source>
        <dbReference type="ARBA" id="ARBA00008746"/>
    </source>
</evidence>
<keyword evidence="10" id="KW-0547">Nucleotide-binding</keyword>
<evidence type="ECO:0000256" key="15">
    <source>
        <dbReference type="ARBA" id="ARBA00023136"/>
    </source>
</evidence>
<dbReference type="SUPFAM" id="SSF56784">
    <property type="entry name" value="HAD-like"/>
    <property type="match status" value="1"/>
</dbReference>
<feature type="transmembrane region" description="Helical" evidence="18">
    <location>
        <begin position="87"/>
        <end position="106"/>
    </location>
</feature>
<dbReference type="EC" id="7.2.2.14" evidence="4"/>
<dbReference type="InterPro" id="IPR023298">
    <property type="entry name" value="ATPase_P-typ_TM_dom_sf"/>
</dbReference>
<feature type="transmembrane region" description="Helical" evidence="18">
    <location>
        <begin position="788"/>
        <end position="811"/>
    </location>
</feature>
<keyword evidence="9 18" id="KW-0812">Transmembrane</keyword>
<keyword evidence="12" id="KW-0460">Magnesium</keyword>
<comment type="catalytic activity">
    <reaction evidence="17">
        <text>Mg(2+)(out) + ATP + H2O = Mg(2+)(in) + ADP + phosphate + H(+)</text>
        <dbReference type="Rhea" id="RHEA:10260"/>
        <dbReference type="ChEBI" id="CHEBI:15377"/>
        <dbReference type="ChEBI" id="CHEBI:15378"/>
        <dbReference type="ChEBI" id="CHEBI:18420"/>
        <dbReference type="ChEBI" id="CHEBI:30616"/>
        <dbReference type="ChEBI" id="CHEBI:43474"/>
        <dbReference type="ChEBI" id="CHEBI:456216"/>
        <dbReference type="EC" id="7.2.2.14"/>
    </reaction>
</comment>
<dbReference type="InterPro" id="IPR023214">
    <property type="entry name" value="HAD_sf"/>
</dbReference>
<dbReference type="GO" id="GO:0005524">
    <property type="term" value="F:ATP binding"/>
    <property type="evidence" value="ECO:0007669"/>
    <property type="project" value="UniProtKB-KW"/>
</dbReference>
<feature type="transmembrane region" description="Helical" evidence="18">
    <location>
        <begin position="725"/>
        <end position="747"/>
    </location>
</feature>
<feature type="transmembrane region" description="Helical" evidence="18">
    <location>
        <begin position="63"/>
        <end position="81"/>
    </location>
</feature>
<keyword evidence="13" id="KW-1278">Translocase</keyword>
<dbReference type="NCBIfam" id="TIGR01524">
    <property type="entry name" value="ATPase-IIIB_Mg"/>
    <property type="match status" value="1"/>
</dbReference>
<dbReference type="Gene3D" id="1.20.1110.10">
    <property type="entry name" value="Calcium-transporting ATPase, transmembrane domain"/>
    <property type="match status" value="1"/>
</dbReference>
<comment type="similarity">
    <text evidence="3">Belongs to the cation transport ATPase (P-type) (TC 3.A.3) family. Type IIIB subfamily.</text>
</comment>
<dbReference type="GO" id="GO:0016887">
    <property type="term" value="F:ATP hydrolysis activity"/>
    <property type="evidence" value="ECO:0007669"/>
    <property type="project" value="InterPro"/>
</dbReference>
<evidence type="ECO:0000256" key="16">
    <source>
        <dbReference type="ARBA" id="ARBA00029806"/>
    </source>
</evidence>
<dbReference type="AlphaFoldDB" id="A0A7T5VD04"/>
<evidence type="ECO:0000256" key="9">
    <source>
        <dbReference type="ARBA" id="ARBA00022692"/>
    </source>
</evidence>
<organism evidence="20 21">
    <name type="scientific">Desulfobulbus oligotrophicus</name>
    <dbReference type="NCBI Taxonomy" id="1909699"/>
    <lineage>
        <taxon>Bacteria</taxon>
        <taxon>Pseudomonadati</taxon>
        <taxon>Thermodesulfobacteriota</taxon>
        <taxon>Desulfobulbia</taxon>
        <taxon>Desulfobulbales</taxon>
        <taxon>Desulfobulbaceae</taxon>
        <taxon>Desulfobulbus</taxon>
    </lineage>
</organism>
<dbReference type="PROSITE" id="PS00154">
    <property type="entry name" value="ATPASE_E1_E2"/>
    <property type="match status" value="1"/>
</dbReference>
<dbReference type="Pfam" id="PF00122">
    <property type="entry name" value="E1-E2_ATPase"/>
    <property type="match status" value="1"/>
</dbReference>
<evidence type="ECO:0000256" key="10">
    <source>
        <dbReference type="ARBA" id="ARBA00022741"/>
    </source>
</evidence>
<sequence>MNPPLSVAQYWSRPADEVMQALKSHTKGLDSSTAATRLQQYGSNATTADHGSAKTLRLFLQRFSNPLVLILIFAALVAFVVHDWLNALIVLAIVVITTVLSFIVEFRSTKAVEKLQQQVAVRATVVRDGQSLSISVKDVVPGDIVLLSAGSLIPGDGLLIEAQDFHVTQALLTGETFPVEKKPGIVPEGAGLVERNNCVFMGTSVRSGTARALVVQTGSATHFGQIAGTLSLRAPETEFERGLRHFGMLLVRVMLVIVVVILAINIILHHPTIETVLFAMALAVGLSPEMLPAIMTITLSRGAKTMATHGVIVKRLNAIENLGSMDVFCTDKTGTLTKGVVELDRTLDTTGQNNETVLHLAYLNSSFETGLSNPLDEAVIAAAQKKGLTAQDYEKLDEIPYDFTRKRLSIVVGRKADKTCRMITKGALQNVLAVCDRVQTAQTIAPLNEGYSQTIQQHFAAWSAEGYRVLGVAHKDMPEQAGHYTRDDEQQMVFDGFLLFFDPPEENVHNVLDALQHLGVQTKIITGDNRHVARHVAEAVGFQVERIITGADLDEMRDEALWHLAPQVNLFAEVDPNQKERIISALQKTGHVVGYLGDGINDAPALHAADVGISVDQAVDVAKEAADFVLMEHDLEVLHKGINEGRRTFANTIKYIFITTSANFGNMISMAIASLFLPFLPLLAKQILLNNFLSDIPALGIADDNVDRDWEVTPHRWDIKLIRNFMFTFGLVSVVFDLITFAVLLTLAGEVAEVFRTGWFMESLMTELLVLLIIRTNQPFFKSRPGRFLMWSIAGMVVLTLLLPFLPIGAVFELAPLPGPVLIAIIAITGCYVLVSEMTKHIFFRRFSRPQQTGVSS</sequence>
<keyword evidence="8" id="KW-0597">Phosphoprotein</keyword>
<evidence type="ECO:0000256" key="7">
    <source>
        <dbReference type="ARBA" id="ARBA00022519"/>
    </source>
</evidence>
<dbReference type="KEGG" id="dog:HP555_07110"/>
<evidence type="ECO:0000256" key="2">
    <source>
        <dbReference type="ARBA" id="ARBA00004429"/>
    </source>
</evidence>
<dbReference type="SUPFAM" id="SSF81660">
    <property type="entry name" value="Metal cation-transporting ATPase, ATP-binding domain N"/>
    <property type="match status" value="1"/>
</dbReference>
<dbReference type="Pfam" id="PF13246">
    <property type="entry name" value="Cation_ATPase"/>
    <property type="match status" value="1"/>
</dbReference>
<proteinExistence type="inferred from homology"/>
<keyword evidence="6" id="KW-1003">Cell membrane</keyword>
<dbReference type="InterPro" id="IPR008250">
    <property type="entry name" value="ATPase_P-typ_transduc_dom_A_sf"/>
</dbReference>
<dbReference type="Proteomes" id="UP000596092">
    <property type="component" value="Chromosome"/>
</dbReference>
<dbReference type="SFLD" id="SFLDF00027">
    <property type="entry name" value="p-type_atpase"/>
    <property type="match status" value="1"/>
</dbReference>
<evidence type="ECO:0000313" key="20">
    <source>
        <dbReference type="EMBL" id="QQG65650.1"/>
    </source>
</evidence>
<dbReference type="GO" id="GO:0015444">
    <property type="term" value="F:P-type magnesium transporter activity"/>
    <property type="evidence" value="ECO:0007669"/>
    <property type="project" value="UniProtKB-EC"/>
</dbReference>
<feature type="transmembrane region" description="Helical" evidence="18">
    <location>
        <begin position="664"/>
        <end position="684"/>
    </location>
</feature>
<name>A0A7T5VD04_9BACT</name>
<evidence type="ECO:0000256" key="12">
    <source>
        <dbReference type="ARBA" id="ARBA00022842"/>
    </source>
</evidence>
<evidence type="ECO:0000256" key="4">
    <source>
        <dbReference type="ARBA" id="ARBA00012786"/>
    </source>
</evidence>
<dbReference type="Gene3D" id="3.40.1110.10">
    <property type="entry name" value="Calcium-transporting ATPase, cytoplasmic domain N"/>
    <property type="match status" value="1"/>
</dbReference>
<feature type="transmembrane region" description="Helical" evidence="18">
    <location>
        <begin position="249"/>
        <end position="268"/>
    </location>
</feature>
<dbReference type="Pfam" id="PF00690">
    <property type="entry name" value="Cation_ATPase_N"/>
    <property type="match status" value="1"/>
</dbReference>
<dbReference type="InterPro" id="IPR001757">
    <property type="entry name" value="P_typ_ATPase"/>
</dbReference>
<evidence type="ECO:0000256" key="18">
    <source>
        <dbReference type="SAM" id="Phobius"/>
    </source>
</evidence>
<dbReference type="SFLD" id="SFLDG00002">
    <property type="entry name" value="C1.7:_P-type_atpase_like"/>
    <property type="match status" value="1"/>
</dbReference>
<dbReference type="Pfam" id="PF00689">
    <property type="entry name" value="Cation_ATPase_C"/>
    <property type="match status" value="1"/>
</dbReference>
<evidence type="ECO:0000313" key="21">
    <source>
        <dbReference type="Proteomes" id="UP000596092"/>
    </source>
</evidence>
<reference evidence="20 21" key="1">
    <citation type="submission" date="2020-05" db="EMBL/GenBank/DDBJ databases">
        <title>Complete genome of Desulfobulbus oligotrophicus.</title>
        <authorList>
            <person name="Podar M."/>
        </authorList>
    </citation>
    <scope>NUCLEOTIDE SEQUENCE [LARGE SCALE GENOMIC DNA]</scope>
    <source>
        <strain evidence="20 21">Prop6</strain>
    </source>
</reference>
<evidence type="ECO:0000256" key="1">
    <source>
        <dbReference type="ARBA" id="ARBA00003954"/>
    </source>
</evidence>
<evidence type="ECO:0000256" key="8">
    <source>
        <dbReference type="ARBA" id="ARBA00022553"/>
    </source>
</evidence>
<dbReference type="Gene3D" id="2.70.150.10">
    <property type="entry name" value="Calcium-transporting ATPase, cytoplasmic transduction domain A"/>
    <property type="match status" value="1"/>
</dbReference>
<keyword evidence="7" id="KW-0997">Cell inner membrane</keyword>
<dbReference type="InterPro" id="IPR006068">
    <property type="entry name" value="ATPase_P-typ_cation-transptr_C"/>
</dbReference>
<dbReference type="NCBIfam" id="TIGR01494">
    <property type="entry name" value="ATPase_P-type"/>
    <property type="match status" value="2"/>
</dbReference>
<dbReference type="PRINTS" id="PR01836">
    <property type="entry name" value="MGATPASE"/>
</dbReference>
<dbReference type="InterPro" id="IPR018303">
    <property type="entry name" value="ATPase_P-typ_P_site"/>
</dbReference>
<keyword evidence="15 18" id="KW-0472">Membrane</keyword>
<dbReference type="SUPFAM" id="SSF81665">
    <property type="entry name" value="Calcium ATPase, transmembrane domain M"/>
    <property type="match status" value="1"/>
</dbReference>
<dbReference type="SFLD" id="SFLDS00003">
    <property type="entry name" value="Haloacid_Dehalogenase"/>
    <property type="match status" value="1"/>
</dbReference>